<organism evidence="2 3">
    <name type="scientific">Prunus persica</name>
    <name type="common">Peach</name>
    <name type="synonym">Amygdalus persica</name>
    <dbReference type="NCBI Taxonomy" id="3760"/>
    <lineage>
        <taxon>Eukaryota</taxon>
        <taxon>Viridiplantae</taxon>
        <taxon>Streptophyta</taxon>
        <taxon>Embryophyta</taxon>
        <taxon>Tracheophyta</taxon>
        <taxon>Spermatophyta</taxon>
        <taxon>Magnoliopsida</taxon>
        <taxon>eudicotyledons</taxon>
        <taxon>Gunneridae</taxon>
        <taxon>Pentapetalae</taxon>
        <taxon>rosids</taxon>
        <taxon>fabids</taxon>
        <taxon>Rosales</taxon>
        <taxon>Rosaceae</taxon>
        <taxon>Amygdaloideae</taxon>
        <taxon>Amygdaleae</taxon>
        <taxon>Prunus</taxon>
    </lineage>
</organism>
<gene>
    <name evidence="2" type="ORF">PRUPE_1G086100</name>
</gene>
<accession>A0A251QXE7</accession>
<dbReference type="eggNOG" id="ENOG502S2C5">
    <property type="taxonomic scope" value="Eukaryota"/>
</dbReference>
<dbReference type="AlphaFoldDB" id="A0A251QXE7"/>
<dbReference type="Proteomes" id="UP000006882">
    <property type="component" value="Chromosome G1"/>
</dbReference>
<evidence type="ECO:0000313" key="2">
    <source>
        <dbReference type="EMBL" id="ONI27435.1"/>
    </source>
</evidence>
<dbReference type="PANTHER" id="PTHR34130:SF3">
    <property type="entry name" value="DUF1645 FAMILY PROTEIN"/>
    <property type="match status" value="1"/>
</dbReference>
<proteinExistence type="predicted"/>
<keyword evidence="3" id="KW-1185">Reference proteome</keyword>
<reference evidence="2 3" key="1">
    <citation type="journal article" date="2013" name="Nat. Genet.">
        <title>The high-quality draft genome of peach (Prunus persica) identifies unique patterns of genetic diversity, domestication and genome evolution.</title>
        <authorList>
            <consortium name="International Peach Genome Initiative"/>
            <person name="Verde I."/>
            <person name="Abbott A.G."/>
            <person name="Scalabrin S."/>
            <person name="Jung S."/>
            <person name="Shu S."/>
            <person name="Marroni F."/>
            <person name="Zhebentyayeva T."/>
            <person name="Dettori M.T."/>
            <person name="Grimwood J."/>
            <person name="Cattonaro F."/>
            <person name="Zuccolo A."/>
            <person name="Rossini L."/>
            <person name="Jenkins J."/>
            <person name="Vendramin E."/>
            <person name="Meisel L.A."/>
            <person name="Decroocq V."/>
            <person name="Sosinski B."/>
            <person name="Prochnik S."/>
            <person name="Mitros T."/>
            <person name="Policriti A."/>
            <person name="Cipriani G."/>
            <person name="Dondini L."/>
            <person name="Ficklin S."/>
            <person name="Goodstein D.M."/>
            <person name="Xuan P."/>
            <person name="Del Fabbro C."/>
            <person name="Aramini V."/>
            <person name="Copetti D."/>
            <person name="Gonzalez S."/>
            <person name="Horner D.S."/>
            <person name="Falchi R."/>
            <person name="Lucas S."/>
            <person name="Mica E."/>
            <person name="Maldonado J."/>
            <person name="Lazzari B."/>
            <person name="Bielenberg D."/>
            <person name="Pirona R."/>
            <person name="Miculan M."/>
            <person name="Barakat A."/>
            <person name="Testolin R."/>
            <person name="Stella A."/>
            <person name="Tartarini S."/>
            <person name="Tonutti P."/>
            <person name="Arus P."/>
            <person name="Orellana A."/>
            <person name="Wells C."/>
            <person name="Main D."/>
            <person name="Vizzotto G."/>
            <person name="Silva H."/>
            <person name="Salamini F."/>
            <person name="Schmutz J."/>
            <person name="Morgante M."/>
            <person name="Rokhsar D.S."/>
        </authorList>
    </citation>
    <scope>NUCLEOTIDE SEQUENCE [LARGE SCALE GENOMIC DNA]</scope>
    <source>
        <strain evidence="3">cv. Nemared</strain>
    </source>
</reference>
<evidence type="ECO:0000313" key="3">
    <source>
        <dbReference type="Proteomes" id="UP000006882"/>
    </source>
</evidence>
<dbReference type="Gramene" id="ONI27435">
    <property type="protein sequence ID" value="ONI27435"/>
    <property type="gene ID" value="PRUPE_1G086100"/>
</dbReference>
<sequence>MYIFPLVSSKYIEAILQHTNPFFSKRPIPFSSFPSSIHPKMEDDNYIDHLHYEDKSEEEDAEEALSLCDLPLDNTHDQVHEFHEMSSKHLQARRSSSDQLFEFFSDISSDSFMCSAEDIIVCGKLIPFKQHMTEVPNAPPNPNDSHKNKQPTFRRRSESLSELQSSVTRSCSSKNQIMMRNSRSLDYRKLHRQSSMVSPTPGEMERNSSVRSVGKSDKVKSGNNKPRWFFLMFGIVKFPAEMDLSDIKNRQIRRNSSTTMFPREAFAGKFPDNRSSGKGSWRLLKALSCKDHASVAVTTPFCTQV</sequence>
<feature type="compositionally biased region" description="Polar residues" evidence="1">
    <location>
        <begin position="167"/>
        <end position="182"/>
    </location>
</feature>
<dbReference type="OrthoDB" id="752671at2759"/>
<dbReference type="EMBL" id="CM007651">
    <property type="protein sequence ID" value="ONI27435.1"/>
    <property type="molecule type" value="Genomic_DNA"/>
</dbReference>
<feature type="region of interest" description="Disordered" evidence="1">
    <location>
        <begin position="133"/>
        <end position="220"/>
    </location>
</feature>
<feature type="compositionally biased region" description="Basic and acidic residues" evidence="1">
    <location>
        <begin position="203"/>
        <end position="220"/>
    </location>
</feature>
<dbReference type="PANTHER" id="PTHR34130">
    <property type="entry name" value="OS08G0243800 PROTEIN"/>
    <property type="match status" value="1"/>
</dbReference>
<protein>
    <submittedName>
        <fullName evidence="2">Uncharacterized protein</fullName>
    </submittedName>
</protein>
<name>A0A251QXE7_PRUPE</name>
<evidence type="ECO:0000256" key="1">
    <source>
        <dbReference type="SAM" id="MobiDB-lite"/>
    </source>
</evidence>